<dbReference type="Proteomes" id="UP000746751">
    <property type="component" value="Unassembled WGS sequence"/>
</dbReference>
<dbReference type="PANTHER" id="PTHR43335">
    <property type="entry name" value="ABC TRANSPORTER, ATP-BINDING PROTEIN"/>
    <property type="match status" value="1"/>
</dbReference>
<dbReference type="Pfam" id="PF00005">
    <property type="entry name" value="ABC_tran"/>
    <property type="match status" value="1"/>
</dbReference>
<protein>
    <submittedName>
        <fullName evidence="6">Lantibiotic protection ABC transporter ATP-binding protein</fullName>
    </submittedName>
</protein>
<evidence type="ECO:0000313" key="6">
    <source>
        <dbReference type="EMBL" id="HJG30274.1"/>
    </source>
</evidence>
<dbReference type="RefSeq" id="WP_066833324.1">
    <property type="nucleotide sequence ID" value="NZ_CABKVW010000011.1"/>
</dbReference>
<feature type="domain" description="ABC transporter" evidence="5">
    <location>
        <begin position="5"/>
        <end position="232"/>
    </location>
</feature>
<dbReference type="SMART" id="SM00382">
    <property type="entry name" value="AAA"/>
    <property type="match status" value="1"/>
</dbReference>
<comment type="caution">
    <text evidence="6">The sequence shown here is derived from an EMBL/GenBank/DDBJ whole genome shotgun (WGS) entry which is preliminary data.</text>
</comment>
<keyword evidence="3" id="KW-0547">Nucleotide-binding</keyword>
<dbReference type="EMBL" id="DYVF01000020">
    <property type="protein sequence ID" value="HJG30274.1"/>
    <property type="molecule type" value="Genomic_DNA"/>
</dbReference>
<dbReference type="SUPFAM" id="SSF52540">
    <property type="entry name" value="P-loop containing nucleoside triphosphate hydrolases"/>
    <property type="match status" value="1"/>
</dbReference>
<reference evidence="6" key="2">
    <citation type="submission" date="2021-09" db="EMBL/GenBank/DDBJ databases">
        <authorList>
            <person name="Gilroy R."/>
        </authorList>
    </citation>
    <scope>NUCLEOTIDE SEQUENCE</scope>
    <source>
        <strain evidence="6">ChiGjej2B2-7701</strain>
    </source>
</reference>
<dbReference type="NCBIfam" id="TIGR03740">
    <property type="entry name" value="galliderm_ABC"/>
    <property type="match status" value="1"/>
</dbReference>
<dbReference type="InterPro" id="IPR003593">
    <property type="entry name" value="AAA+_ATPase"/>
</dbReference>
<gene>
    <name evidence="6" type="ORF">K8U80_02630</name>
</gene>
<dbReference type="CDD" id="cd03268">
    <property type="entry name" value="ABC_BcrA_bacitracin_resist"/>
    <property type="match status" value="1"/>
</dbReference>
<keyword evidence="4 6" id="KW-0067">ATP-binding</keyword>
<dbReference type="InterPro" id="IPR027417">
    <property type="entry name" value="P-loop_NTPase"/>
</dbReference>
<evidence type="ECO:0000256" key="4">
    <source>
        <dbReference type="ARBA" id="ARBA00022840"/>
    </source>
</evidence>
<dbReference type="InterPro" id="IPR003439">
    <property type="entry name" value="ABC_transporter-like_ATP-bd"/>
</dbReference>
<evidence type="ECO:0000256" key="3">
    <source>
        <dbReference type="ARBA" id="ARBA00022741"/>
    </source>
</evidence>
<dbReference type="PANTHER" id="PTHR43335:SF4">
    <property type="entry name" value="ABC TRANSPORTER, ATP-BINDING PROTEIN"/>
    <property type="match status" value="1"/>
</dbReference>
<name>A0A921IP43_9ACTN</name>
<dbReference type="InterPro" id="IPR022501">
    <property type="entry name" value="ABC_Gallidermin_ATP-bd"/>
</dbReference>
<evidence type="ECO:0000259" key="5">
    <source>
        <dbReference type="PROSITE" id="PS50893"/>
    </source>
</evidence>
<reference evidence="6" key="1">
    <citation type="journal article" date="2021" name="PeerJ">
        <title>Extensive microbial diversity within the chicken gut microbiome revealed by metagenomics and culture.</title>
        <authorList>
            <person name="Gilroy R."/>
            <person name="Ravi A."/>
            <person name="Getino M."/>
            <person name="Pursley I."/>
            <person name="Horton D.L."/>
            <person name="Alikhan N.F."/>
            <person name="Baker D."/>
            <person name="Gharbi K."/>
            <person name="Hall N."/>
            <person name="Watson M."/>
            <person name="Adriaenssens E.M."/>
            <person name="Foster-Nyarko E."/>
            <person name="Jarju S."/>
            <person name="Secka A."/>
            <person name="Antonio M."/>
            <person name="Oren A."/>
            <person name="Chaudhuri R.R."/>
            <person name="La Ragione R."/>
            <person name="Hildebrand F."/>
            <person name="Pallen M.J."/>
        </authorList>
    </citation>
    <scope>NUCLEOTIDE SEQUENCE</scope>
    <source>
        <strain evidence="6">ChiGjej2B2-7701</strain>
    </source>
</reference>
<proteinExistence type="inferred from homology"/>
<evidence type="ECO:0000256" key="1">
    <source>
        <dbReference type="ARBA" id="ARBA00005417"/>
    </source>
</evidence>
<dbReference type="GO" id="GO:0005524">
    <property type="term" value="F:ATP binding"/>
    <property type="evidence" value="ECO:0007669"/>
    <property type="project" value="UniProtKB-KW"/>
</dbReference>
<comment type="similarity">
    <text evidence="1">Belongs to the ABC transporter superfamily.</text>
</comment>
<dbReference type="GO" id="GO:0016887">
    <property type="term" value="F:ATP hydrolysis activity"/>
    <property type="evidence" value="ECO:0007669"/>
    <property type="project" value="InterPro"/>
</dbReference>
<accession>A0A921IP43</accession>
<organism evidence="6 7">
    <name type="scientific">Collinsella ihumii</name>
    <dbReference type="NCBI Taxonomy" id="1720204"/>
    <lineage>
        <taxon>Bacteria</taxon>
        <taxon>Bacillati</taxon>
        <taxon>Actinomycetota</taxon>
        <taxon>Coriobacteriia</taxon>
        <taxon>Coriobacteriales</taxon>
        <taxon>Coriobacteriaceae</taxon>
        <taxon>Collinsella</taxon>
    </lineage>
</organism>
<evidence type="ECO:0000256" key="2">
    <source>
        <dbReference type="ARBA" id="ARBA00022448"/>
    </source>
</evidence>
<dbReference type="PROSITE" id="PS50893">
    <property type="entry name" value="ABC_TRANSPORTER_2"/>
    <property type="match status" value="1"/>
</dbReference>
<evidence type="ECO:0000313" key="7">
    <source>
        <dbReference type="Proteomes" id="UP000746751"/>
    </source>
</evidence>
<sequence length="243" mass="26358">MGFMLETRGLTKRFGRNADAQAAVTDVNLHIREGEVYGLLGPNGAGKSTTLKMICGMLRPTEGEIIVDGHPWCRDDLYAIGSLIEEAPLYPNLSARENLRVRTTMLGLPASRIDEVLGLVDLADTGNKRAGRFSMGMKQRLGLALALLSRPRLLVLDEPTNGLDPIGIEELRDQIRGFAAAGTTVLVSSHILSEVQQMADSVGIIYRGRLAYEDRLRADQDLEQLFMSVCRAGRAAGSGVHAA</sequence>
<keyword evidence="2" id="KW-0813">Transport</keyword>
<dbReference type="AlphaFoldDB" id="A0A921IP43"/>
<dbReference type="Gene3D" id="3.40.50.300">
    <property type="entry name" value="P-loop containing nucleotide triphosphate hydrolases"/>
    <property type="match status" value="1"/>
</dbReference>